<proteinExistence type="predicted"/>
<protein>
    <submittedName>
        <fullName evidence="2">Phosphoesterase, RecJ domain protein</fullName>
    </submittedName>
</protein>
<dbReference type="InterPro" id="IPR051319">
    <property type="entry name" value="Oligoribo/pAp-PDE_c-di-AMP_PDE"/>
</dbReference>
<dbReference type="HOGENOM" id="CLU_046377_0_0_7"/>
<dbReference type="Proteomes" id="UP000001784">
    <property type="component" value="Chromosome"/>
</dbReference>
<dbReference type="KEGG" id="sfu:Sfum_0851"/>
<dbReference type="PANTHER" id="PTHR47618">
    <property type="entry name" value="BIFUNCTIONAL OLIGORIBONUCLEASE AND PAP PHOSPHATASE NRNA"/>
    <property type="match status" value="1"/>
</dbReference>
<evidence type="ECO:0000259" key="1">
    <source>
        <dbReference type="Pfam" id="PF01368"/>
    </source>
</evidence>
<evidence type="ECO:0000313" key="2">
    <source>
        <dbReference type="EMBL" id="ABK16548.1"/>
    </source>
</evidence>
<dbReference type="SUPFAM" id="SSF64182">
    <property type="entry name" value="DHH phosphoesterases"/>
    <property type="match status" value="1"/>
</dbReference>
<gene>
    <name evidence="2" type="ordered locus">Sfum_0851</name>
</gene>
<feature type="domain" description="DDH" evidence="1">
    <location>
        <begin position="36"/>
        <end position="174"/>
    </location>
</feature>
<name>A0LGJ6_SYNFM</name>
<sequence length="351" mass="39935">MDQRPTSSTLRRAAKRRPAKERLAEFHSCFHSKDSVLIIIDPDPDAIGSALAVKRLLWHRVQSATIGMIRPIKRLNNITMARLLKLPLVLMRRVPSEPFTKCVLVDGQPNHNDFFRQLSYTAVIDHHPLHETFASLFSDVRPEYGSTSSIMTEYLKAARIKPSKTLATALLYGIKTDTRSFERHTIVEDIEAFRYLFPLADHNILRKVEISDLSLKDLKVFDKAFERKYIIKDRLFAHLDEVPSADILVELAEFFLKIHDISWSIVSGIYDDNLIVIIRNDGYRKDAGKVIRKAFDSLGTAGGHSAMARAEVPLERLKEVIEKRTSATIENFVRKQLSPFAAGKSQKRGVT</sequence>
<reference evidence="2 3" key="1">
    <citation type="submission" date="2006-10" db="EMBL/GenBank/DDBJ databases">
        <title>Complete sequence of Syntrophobacter fumaroxidans MPOB.</title>
        <authorList>
            <consortium name="US DOE Joint Genome Institute"/>
            <person name="Copeland A."/>
            <person name="Lucas S."/>
            <person name="Lapidus A."/>
            <person name="Barry K."/>
            <person name="Detter J.C."/>
            <person name="Glavina del Rio T."/>
            <person name="Hammon N."/>
            <person name="Israni S."/>
            <person name="Pitluck S."/>
            <person name="Goltsman E.G."/>
            <person name="Martinez M."/>
            <person name="Schmutz J."/>
            <person name="Larimer F."/>
            <person name="Land M."/>
            <person name="Hauser L."/>
            <person name="Kyrpides N."/>
            <person name="Kim E."/>
            <person name="Boone D.R."/>
            <person name="Brockman F."/>
            <person name="Culley D."/>
            <person name="Ferry J."/>
            <person name="Gunsalus R."/>
            <person name="McInerney M.J."/>
            <person name="Morrison M."/>
            <person name="Plugge C."/>
            <person name="Rohlin L."/>
            <person name="Scholten J."/>
            <person name="Sieber J."/>
            <person name="Stams A.J.M."/>
            <person name="Worm P."/>
            <person name="Henstra A.M."/>
            <person name="Richardson P."/>
        </authorList>
    </citation>
    <scope>NUCLEOTIDE SEQUENCE [LARGE SCALE GENOMIC DNA]</scope>
    <source>
        <strain evidence="3">DSM 10017 / MPOB</strain>
    </source>
</reference>
<dbReference type="eggNOG" id="COG0618">
    <property type="taxonomic scope" value="Bacteria"/>
</dbReference>
<dbReference type="PANTHER" id="PTHR47618:SF1">
    <property type="entry name" value="BIFUNCTIONAL OLIGORIBONUCLEASE AND PAP PHOSPHATASE NRNA"/>
    <property type="match status" value="1"/>
</dbReference>
<dbReference type="EMBL" id="CP000478">
    <property type="protein sequence ID" value="ABK16548.1"/>
    <property type="molecule type" value="Genomic_DNA"/>
</dbReference>
<dbReference type="Pfam" id="PF01368">
    <property type="entry name" value="DHH"/>
    <property type="match status" value="1"/>
</dbReference>
<dbReference type="InterPro" id="IPR038763">
    <property type="entry name" value="DHH_sf"/>
</dbReference>
<dbReference type="STRING" id="335543.Sfum_0851"/>
<organism evidence="2 3">
    <name type="scientific">Syntrophobacter fumaroxidans (strain DSM 10017 / MPOB)</name>
    <dbReference type="NCBI Taxonomy" id="335543"/>
    <lineage>
        <taxon>Bacteria</taxon>
        <taxon>Pseudomonadati</taxon>
        <taxon>Thermodesulfobacteriota</taxon>
        <taxon>Syntrophobacteria</taxon>
        <taxon>Syntrophobacterales</taxon>
        <taxon>Syntrophobacteraceae</taxon>
        <taxon>Syntrophobacter</taxon>
    </lineage>
</organism>
<accession>A0LGJ6</accession>
<dbReference type="AlphaFoldDB" id="A0LGJ6"/>
<dbReference type="InParanoid" id="A0LGJ6"/>
<dbReference type="RefSeq" id="WP_011697721.1">
    <property type="nucleotide sequence ID" value="NC_008554.1"/>
</dbReference>
<dbReference type="InterPro" id="IPR001667">
    <property type="entry name" value="DDH_dom"/>
</dbReference>
<evidence type="ECO:0000313" key="3">
    <source>
        <dbReference type="Proteomes" id="UP000001784"/>
    </source>
</evidence>
<dbReference type="OrthoDB" id="5490569at2"/>
<dbReference type="Gene3D" id="3.90.1640.10">
    <property type="entry name" value="inorganic pyrophosphatase (n-terminal core)"/>
    <property type="match status" value="1"/>
</dbReference>
<keyword evidence="3" id="KW-1185">Reference proteome</keyword>